<organism evidence="1 2">
    <name type="scientific">Treponema paraluiscuniculi</name>
    <dbReference type="NCBI Taxonomy" id="53435"/>
    <lineage>
        <taxon>Bacteria</taxon>
        <taxon>Pseudomonadati</taxon>
        <taxon>Spirochaetota</taxon>
        <taxon>Spirochaetia</taxon>
        <taxon>Spirochaetales</taxon>
        <taxon>Treponemataceae</taxon>
        <taxon>Treponema</taxon>
    </lineage>
</organism>
<gene>
    <name evidence="1" type="ORF">TPLL2_0969</name>
</gene>
<dbReference type="EMBL" id="CP097901">
    <property type="protein sequence ID" value="WKC72822.1"/>
    <property type="molecule type" value="Genomic_DNA"/>
</dbReference>
<reference evidence="1 2" key="1">
    <citation type="submission" date="2022-05" db="EMBL/GenBank/DDBJ databases">
        <title>Treponema leporis L2 test.</title>
        <authorList>
            <person name="Cejkova D."/>
        </authorList>
    </citation>
    <scope>NUCLEOTIDE SEQUENCE [LARGE SCALE GENOMIC DNA]</scope>
    <source>
        <strain evidence="1 2">L2</strain>
    </source>
</reference>
<accession>A0ABY9E3T5</accession>
<proteinExistence type="predicted"/>
<name>A0ABY9E3T5_9SPIR</name>
<sequence>MALLARSALKVWVLTRSYFLKVLLRVLLSPWGRAVYGTGGVGSASMKVLVYAVALGFGCGGVVHMREGDTYQQLLEHRIANGREFSRVFAQAQVDEAEHNEVRTKTAGSVQIGTGGVLFNKKNGSGANGYKVEMAPHLSIASPFIGNSRLNLVAPRKLDGVTSTSTVSVDYTTDFYSSVRPTYLNSLKEKTYQKEKSGSALRDVRRLVEREFLQEVQRLYGGYADQVRASLELVRARLRFESVKRQGYQEDSAYFQSAQLAQVRAARARAQARQRFDLEYTRFAARNGVAYEDDERDGFLHDLAVAVPLEPAMAVTQCAGERGREYCDAQDRCERAIAQRGTDYSPFRTSARVYFTDGEENKQLVSGVAAAPAAGASTSTYGGTFNMAFPGGDSSFTVQNSKGAVGILANFEWSPIRTRYRSLDYTAERAERVFDEVELQAKGDRSNKLFGAIDAQGDSVLVLRGVDLQTLDNARKKARLQKERLERGIIGRLEYEAARSEYLLALASVAEAKARAIIFNTDLACAYGVGADAAAAQLTQEEIVVSEKKDAEEKKEESS</sequence>
<evidence type="ECO:0000313" key="1">
    <source>
        <dbReference type="EMBL" id="WKC72822.1"/>
    </source>
</evidence>
<dbReference type="Proteomes" id="UP001321460">
    <property type="component" value="Chromosome"/>
</dbReference>
<evidence type="ECO:0000313" key="2">
    <source>
        <dbReference type="Proteomes" id="UP001321460"/>
    </source>
</evidence>
<keyword evidence="2" id="KW-1185">Reference proteome</keyword>
<protein>
    <submittedName>
        <fullName evidence="1">Outer membrane protein</fullName>
    </submittedName>
</protein>